<evidence type="ECO:0000259" key="11">
    <source>
        <dbReference type="Pfam" id="PF19282"/>
    </source>
</evidence>
<dbReference type="GO" id="GO:0031267">
    <property type="term" value="F:small GTPase binding"/>
    <property type="evidence" value="ECO:0007669"/>
    <property type="project" value="InterPro"/>
</dbReference>
<evidence type="ECO:0000256" key="9">
    <source>
        <dbReference type="RuleBase" id="RU366037"/>
    </source>
</evidence>
<evidence type="ECO:0000313" key="12">
    <source>
        <dbReference type="EMBL" id="GJJ08694.1"/>
    </source>
</evidence>
<evidence type="ECO:0000259" key="10">
    <source>
        <dbReference type="Pfam" id="PF08389"/>
    </source>
</evidence>
<evidence type="ECO:0000256" key="1">
    <source>
        <dbReference type="ARBA" id="ARBA00004496"/>
    </source>
</evidence>
<evidence type="ECO:0000256" key="4">
    <source>
        <dbReference type="ARBA" id="ARBA00022448"/>
    </source>
</evidence>
<dbReference type="EMBL" id="BPWL01000003">
    <property type="protein sequence ID" value="GJJ08694.1"/>
    <property type="molecule type" value="Genomic_DNA"/>
</dbReference>
<dbReference type="PANTHER" id="PTHR15952">
    <property type="entry name" value="EXPORTIN-T/LOS1"/>
    <property type="match status" value="1"/>
</dbReference>
<feature type="domain" description="Exportin-1/Importin-beta-like" evidence="10">
    <location>
        <begin position="129"/>
        <end position="223"/>
    </location>
</feature>
<feature type="domain" description="Exportin-T C-terminal" evidence="11">
    <location>
        <begin position="316"/>
        <end position="1017"/>
    </location>
</feature>
<keyword evidence="13" id="KW-1185">Reference proteome</keyword>
<keyword evidence="6 9" id="KW-0820">tRNA-binding</keyword>
<reference evidence="12" key="1">
    <citation type="submission" date="2021-10" db="EMBL/GenBank/DDBJ databases">
        <title>De novo Genome Assembly of Clathrus columnatus (Basidiomycota, Fungi) Using Illumina and Nanopore Sequence Data.</title>
        <authorList>
            <person name="Ogiso-Tanaka E."/>
            <person name="Itagaki H."/>
            <person name="Hosoya T."/>
            <person name="Hosaka K."/>
        </authorList>
    </citation>
    <scope>NUCLEOTIDE SEQUENCE</scope>
    <source>
        <strain evidence="12">MO-923</strain>
    </source>
</reference>
<keyword evidence="4 9" id="KW-0813">Transport</keyword>
<dbReference type="InterPro" id="IPR016024">
    <property type="entry name" value="ARM-type_fold"/>
</dbReference>
<evidence type="ECO:0000256" key="8">
    <source>
        <dbReference type="ARBA" id="ARBA00023242"/>
    </source>
</evidence>
<keyword evidence="8 9" id="KW-0539">Nucleus</keyword>
<evidence type="ECO:0000256" key="5">
    <source>
        <dbReference type="ARBA" id="ARBA00022490"/>
    </source>
</evidence>
<comment type="subcellular location">
    <subcellularLocation>
        <location evidence="1 9">Cytoplasm</location>
    </subcellularLocation>
    <subcellularLocation>
        <location evidence="9">Nucleus</location>
    </subcellularLocation>
    <text evidence="9">Shuttles between the nucleus and the cytoplasm.</text>
</comment>
<dbReference type="AlphaFoldDB" id="A0AAV5A7H1"/>
<dbReference type="GO" id="GO:0005737">
    <property type="term" value="C:cytoplasm"/>
    <property type="evidence" value="ECO:0007669"/>
    <property type="project" value="UniProtKB-SubCell"/>
</dbReference>
<evidence type="ECO:0000256" key="3">
    <source>
        <dbReference type="ARBA" id="ARBA00018928"/>
    </source>
</evidence>
<evidence type="ECO:0000256" key="7">
    <source>
        <dbReference type="ARBA" id="ARBA00022884"/>
    </source>
</evidence>
<dbReference type="GO" id="GO:0016363">
    <property type="term" value="C:nuclear matrix"/>
    <property type="evidence" value="ECO:0007669"/>
    <property type="project" value="TreeGrafter"/>
</dbReference>
<protein>
    <recommendedName>
        <fullName evidence="3 9">Exportin-T</fullName>
    </recommendedName>
    <alternativeName>
        <fullName evidence="9">Exportin(tRNA)</fullName>
    </alternativeName>
    <alternativeName>
        <fullName evidence="9">tRNA exportin</fullName>
    </alternativeName>
</protein>
<dbReference type="SUPFAM" id="SSF48371">
    <property type="entry name" value="ARM repeat"/>
    <property type="match status" value="1"/>
</dbReference>
<dbReference type="Gene3D" id="1.25.10.10">
    <property type="entry name" value="Leucine-rich Repeat Variant"/>
    <property type="match status" value="2"/>
</dbReference>
<dbReference type="GO" id="GO:0071528">
    <property type="term" value="P:tRNA re-export from nucleus"/>
    <property type="evidence" value="ECO:0007669"/>
    <property type="project" value="UniProtKB-UniRule"/>
</dbReference>
<comment type="function">
    <text evidence="9">tRNA nucleus export receptor which facilitates tRNA translocation across the nuclear pore complex.</text>
</comment>
<evidence type="ECO:0000256" key="2">
    <source>
        <dbReference type="ARBA" id="ARBA00009466"/>
    </source>
</evidence>
<dbReference type="Proteomes" id="UP001050691">
    <property type="component" value="Unassembled WGS sequence"/>
</dbReference>
<name>A0AAV5A7H1_9AGAM</name>
<keyword evidence="5 9" id="KW-0963">Cytoplasm</keyword>
<dbReference type="GO" id="GO:0005643">
    <property type="term" value="C:nuclear pore"/>
    <property type="evidence" value="ECO:0007669"/>
    <property type="project" value="TreeGrafter"/>
</dbReference>
<dbReference type="InterPro" id="IPR045546">
    <property type="entry name" value="Exportin-T_C"/>
</dbReference>
<gene>
    <name evidence="12" type="ORF">Clacol_002913</name>
</gene>
<evidence type="ECO:0000313" key="13">
    <source>
        <dbReference type="Proteomes" id="UP001050691"/>
    </source>
</evidence>
<organism evidence="12 13">
    <name type="scientific">Clathrus columnatus</name>
    <dbReference type="NCBI Taxonomy" id="1419009"/>
    <lineage>
        <taxon>Eukaryota</taxon>
        <taxon>Fungi</taxon>
        <taxon>Dikarya</taxon>
        <taxon>Basidiomycota</taxon>
        <taxon>Agaricomycotina</taxon>
        <taxon>Agaricomycetes</taxon>
        <taxon>Phallomycetidae</taxon>
        <taxon>Phallales</taxon>
        <taxon>Clathraceae</taxon>
        <taxon>Clathrus</taxon>
    </lineage>
</organism>
<accession>A0AAV5A7H1</accession>
<evidence type="ECO:0000256" key="6">
    <source>
        <dbReference type="ARBA" id="ARBA00022555"/>
    </source>
</evidence>
<sequence length="1021" mass="115270">MDEEISRVVQAVYIAADPSQDRTLHTQALQYLSNVQQNTETWRLALSLFVEVTPDGVRKYSPQARLWALRVLEDFLDERVEPLDENTFQTLQQGLFTYIQTEFVFGPAERNATFADQLLKSARAFSGARHARDTRVRDAVRERDAPIINEAVLTIISETADRMRALRKGEVSPSIEREEEMCEEVVDWGIRAFGSYIHWIDINLTVTPQTIQLLFTLLSDPSLAIRLATSAALLKMLHKGLKSPADKLQLIKVLALGQVLDALEEKTRIEKGQRLSEHQVDEGEESYRESLGRLLCGLGQELVKLWEDNNTSEDIRIGAGELLEQILPVMLRFMSDEYDDTSSTVFPLLTNLFTAYKRIKKNNSDELISTEKRTFLKQVLDVVLEKMKWDSDDDPEDMDEDDSAAFDLLRKDLRIFLDSIQTLDNELVTNTIHSVALSTLTAYESGVTLQWQDVELAIYLVQVGLYHIHVYSMTNLATAGPKGRAAFCEVPGVIAKEKRKTTDYSEFPLNAHGEMMFVLVRSGISSYPHTTVVMQFFETAARYGDFFKVRKDCIIPVIEALIDSRGIHHPKPSIRARASYLFHKFIKEDRNEVPLEIIVRLLDSIRDALVIQVELPELESPDQDILFEAVNEPSVFDSQLYLFEAAGTLVSLTYSVPDQQAAFLRSLTKPLLEEMDRALRSPMNDPQDVLPVLQVHHYIMAFGSIAKGFVDFPNPVPPDWVLPPLDVFEEVAQAVIVSLGAMNRHKIVREATRSAFSRLLASTGPTMTKYIPPLMASLLAHFDSAELVEFIQFIGLLVHKLENQIYDVLDQLITPLSTHVVSILSTPVTDPSERQIHIDTKKAFLLLLNNTMTAKLHSVFTSDRNKGVFESLLSSIVQISQDFSDNNGQKLAFNFLSRAVTAWAQPITHTNGIVNGGLGQLPGFERFMYEQLVPVAFKVPSAPEFNVKDGQMMVLCHEIGGLLQLICKTRGQEAFDYLVNVFLPSQNCPPDVALDFATKIRDMDAKAFKKFFTDFVRISRS</sequence>
<comment type="caution">
    <text evidence="12">The sequence shown here is derived from an EMBL/GenBank/DDBJ whole genome shotgun (WGS) entry which is preliminary data.</text>
</comment>
<dbReference type="Pfam" id="PF19282">
    <property type="entry name" value="Exportin-T"/>
    <property type="match status" value="1"/>
</dbReference>
<dbReference type="InterPro" id="IPR013598">
    <property type="entry name" value="Exportin-1/Importin-b-like"/>
</dbReference>
<dbReference type="InterPro" id="IPR011989">
    <property type="entry name" value="ARM-like"/>
</dbReference>
<dbReference type="PANTHER" id="PTHR15952:SF11">
    <property type="entry name" value="EXPORTIN-T"/>
    <property type="match status" value="1"/>
</dbReference>
<dbReference type="InterPro" id="IPR040017">
    <property type="entry name" value="XPOT"/>
</dbReference>
<dbReference type="Pfam" id="PF08389">
    <property type="entry name" value="Xpo1"/>
    <property type="match status" value="1"/>
</dbReference>
<keyword evidence="7 9" id="KW-0694">RNA-binding</keyword>
<dbReference type="GO" id="GO:0000049">
    <property type="term" value="F:tRNA binding"/>
    <property type="evidence" value="ECO:0007669"/>
    <property type="project" value="UniProtKB-UniRule"/>
</dbReference>
<proteinExistence type="inferred from homology"/>
<comment type="similarity">
    <text evidence="2 9">Belongs to the exportin family.</text>
</comment>